<dbReference type="Proteomes" id="UP001498398">
    <property type="component" value="Unassembled WGS sequence"/>
</dbReference>
<evidence type="ECO:0000313" key="3">
    <source>
        <dbReference type="Proteomes" id="UP001498398"/>
    </source>
</evidence>
<proteinExistence type="predicted"/>
<organism evidence="2 3">
    <name type="scientific">Marasmiellus scandens</name>
    <dbReference type="NCBI Taxonomy" id="2682957"/>
    <lineage>
        <taxon>Eukaryota</taxon>
        <taxon>Fungi</taxon>
        <taxon>Dikarya</taxon>
        <taxon>Basidiomycota</taxon>
        <taxon>Agaricomycotina</taxon>
        <taxon>Agaricomycetes</taxon>
        <taxon>Agaricomycetidae</taxon>
        <taxon>Agaricales</taxon>
        <taxon>Marasmiineae</taxon>
        <taxon>Omphalotaceae</taxon>
        <taxon>Marasmiellus</taxon>
    </lineage>
</organism>
<evidence type="ECO:0000313" key="2">
    <source>
        <dbReference type="EMBL" id="KAK7449280.1"/>
    </source>
</evidence>
<feature type="transmembrane region" description="Helical" evidence="1">
    <location>
        <begin position="62"/>
        <end position="85"/>
    </location>
</feature>
<feature type="transmembrane region" description="Helical" evidence="1">
    <location>
        <begin position="27"/>
        <end position="50"/>
    </location>
</feature>
<feature type="transmembrane region" description="Helical" evidence="1">
    <location>
        <begin position="247"/>
        <end position="268"/>
    </location>
</feature>
<feature type="transmembrane region" description="Helical" evidence="1">
    <location>
        <begin position="138"/>
        <end position="156"/>
    </location>
</feature>
<comment type="caution">
    <text evidence="2">The sequence shown here is derived from an EMBL/GenBank/DDBJ whole genome shotgun (WGS) entry which is preliminary data.</text>
</comment>
<reference evidence="2 3" key="1">
    <citation type="submission" date="2024-01" db="EMBL/GenBank/DDBJ databases">
        <title>A draft genome for the cacao thread blight pathogen Marasmiellus scandens.</title>
        <authorList>
            <person name="Baruah I.K."/>
            <person name="Leung J."/>
            <person name="Bukari Y."/>
            <person name="Amoako-Attah I."/>
            <person name="Meinhardt L.W."/>
            <person name="Bailey B.A."/>
            <person name="Cohen S.P."/>
        </authorList>
    </citation>
    <scope>NUCLEOTIDE SEQUENCE [LARGE SCALE GENOMIC DNA]</scope>
    <source>
        <strain evidence="2 3">GH-19</strain>
    </source>
</reference>
<keyword evidence="3" id="KW-1185">Reference proteome</keyword>
<feature type="transmembrane region" description="Helical" evidence="1">
    <location>
        <begin position="105"/>
        <end position="126"/>
    </location>
</feature>
<evidence type="ECO:0000256" key="1">
    <source>
        <dbReference type="SAM" id="Phobius"/>
    </source>
</evidence>
<feature type="transmembrane region" description="Helical" evidence="1">
    <location>
        <begin position="168"/>
        <end position="192"/>
    </location>
</feature>
<gene>
    <name evidence="2" type="ORF">VKT23_013423</name>
</gene>
<name>A0ABR1J815_9AGAR</name>
<sequence length="340" mass="37666">MSLIQPTSQDGAFLPEEWVVAFKTNNIITTVSGLLFGIQLTTYVLCMRVLSFRGFRKSIPRCALALVLSLLILSSGAILGITMSICQSQTELLNSSSKFERNKQWFVVTIVFAGIIVILHDGVIVWRAWILVNRAGRIFLGFCFLGIIVGVVNVLIRSIVINALQKPALFALQVAMLITNVVATLMIAGKLWSYRNNVSRFLHAPEKSFSEKVMILLVESGVVFIIFWIVAQMAFQGVFDHSNVPVSSIFIYIIIFFIGIHPSLIILISQQQSGLDVICNRINQSNLRFSPNESGTILSVSISTVTEQETGSTCTAMHDEEMAIEFDKGFAEHAELGRSQ</sequence>
<keyword evidence="1" id="KW-1133">Transmembrane helix</keyword>
<protein>
    <submittedName>
        <fullName evidence="2">Uncharacterized protein</fullName>
    </submittedName>
</protein>
<feature type="transmembrane region" description="Helical" evidence="1">
    <location>
        <begin position="213"/>
        <end position="235"/>
    </location>
</feature>
<accession>A0ABR1J815</accession>
<dbReference type="EMBL" id="JBANRG010000036">
    <property type="protein sequence ID" value="KAK7449280.1"/>
    <property type="molecule type" value="Genomic_DNA"/>
</dbReference>
<keyword evidence="1" id="KW-0472">Membrane</keyword>
<keyword evidence="1" id="KW-0812">Transmembrane</keyword>